<proteinExistence type="predicted"/>
<dbReference type="AlphaFoldDB" id="A0AAW1HVD0"/>
<sequence>MKVATASIEFRIPRTTLRDKLAGKTDASMKTVGPAVVLGVDTKNELVTWITSNAAKRFPINREGLLYSVHHIVKHTNTFIDGKTGKKWFYSFLRWHPIIREKYGEYLNKSRVAITGHGIRLWFEETKETLEKDTEVLNFANRVWNMDETAVFLNS</sequence>
<evidence type="ECO:0000313" key="2">
    <source>
        <dbReference type="Proteomes" id="UP001458880"/>
    </source>
</evidence>
<name>A0AAW1HVD0_POPJA</name>
<evidence type="ECO:0000313" key="1">
    <source>
        <dbReference type="EMBL" id="KAK9680545.1"/>
    </source>
</evidence>
<keyword evidence="2" id="KW-1185">Reference proteome</keyword>
<comment type="caution">
    <text evidence="1">The sequence shown here is derived from an EMBL/GenBank/DDBJ whole genome shotgun (WGS) entry which is preliminary data.</text>
</comment>
<reference evidence="1 2" key="1">
    <citation type="journal article" date="2024" name="BMC Genomics">
        <title>De novo assembly and annotation of Popillia japonica's genome with initial clues to its potential as an invasive pest.</title>
        <authorList>
            <person name="Cucini C."/>
            <person name="Boschi S."/>
            <person name="Funari R."/>
            <person name="Cardaioli E."/>
            <person name="Iannotti N."/>
            <person name="Marturano G."/>
            <person name="Paoli F."/>
            <person name="Bruttini M."/>
            <person name="Carapelli A."/>
            <person name="Frati F."/>
            <person name="Nardi F."/>
        </authorList>
    </citation>
    <scope>NUCLEOTIDE SEQUENCE [LARGE SCALE GENOMIC DNA]</scope>
    <source>
        <strain evidence="1">DMR45628</strain>
    </source>
</reference>
<dbReference type="EMBL" id="JASPKY010000885">
    <property type="protein sequence ID" value="KAK9680545.1"/>
    <property type="molecule type" value="Genomic_DNA"/>
</dbReference>
<accession>A0AAW1HVD0</accession>
<evidence type="ECO:0008006" key="3">
    <source>
        <dbReference type="Google" id="ProtNLM"/>
    </source>
</evidence>
<dbReference type="Proteomes" id="UP001458880">
    <property type="component" value="Unassembled WGS sequence"/>
</dbReference>
<gene>
    <name evidence="1" type="ORF">QE152_g39011</name>
</gene>
<organism evidence="1 2">
    <name type="scientific">Popillia japonica</name>
    <name type="common">Japanese beetle</name>
    <dbReference type="NCBI Taxonomy" id="7064"/>
    <lineage>
        <taxon>Eukaryota</taxon>
        <taxon>Metazoa</taxon>
        <taxon>Ecdysozoa</taxon>
        <taxon>Arthropoda</taxon>
        <taxon>Hexapoda</taxon>
        <taxon>Insecta</taxon>
        <taxon>Pterygota</taxon>
        <taxon>Neoptera</taxon>
        <taxon>Endopterygota</taxon>
        <taxon>Coleoptera</taxon>
        <taxon>Polyphaga</taxon>
        <taxon>Scarabaeiformia</taxon>
        <taxon>Scarabaeidae</taxon>
        <taxon>Rutelinae</taxon>
        <taxon>Popillia</taxon>
    </lineage>
</organism>
<protein>
    <recommendedName>
        <fullName evidence="3">HTH CENPB-type domain-containing protein</fullName>
    </recommendedName>
</protein>